<feature type="transmembrane region" description="Helical" evidence="1">
    <location>
        <begin position="494"/>
        <end position="515"/>
    </location>
</feature>
<keyword evidence="1" id="KW-0812">Transmembrane</keyword>
<dbReference type="Proteomes" id="UP000054988">
    <property type="component" value="Unassembled WGS sequence"/>
</dbReference>
<dbReference type="EMBL" id="LATX01002207">
    <property type="protein sequence ID" value="KTB32699.1"/>
    <property type="molecule type" value="Genomic_DNA"/>
</dbReference>
<keyword evidence="1" id="KW-0472">Membrane</keyword>
<name>A0A0W0F8R6_MONRR</name>
<keyword evidence="1" id="KW-1133">Transmembrane helix</keyword>
<dbReference type="PANTHER" id="PTHR12959">
    <property type="entry name" value="GPI TRANSAMIDASE COMPONENT PIG-T-RELATED"/>
    <property type="match status" value="1"/>
</dbReference>
<dbReference type="eggNOG" id="KOG2407">
    <property type="taxonomic scope" value="Eukaryota"/>
</dbReference>
<feature type="chain" id="PRO_5006901490" description="Gpi16 subunit, GPI transamidase component" evidence="2">
    <location>
        <begin position="23"/>
        <end position="649"/>
    </location>
</feature>
<proteinExistence type="predicted"/>
<evidence type="ECO:0000256" key="1">
    <source>
        <dbReference type="SAM" id="Phobius"/>
    </source>
</evidence>
<sequence length="649" mass="72861">MQFPWSAGWLCFLLLLCSPSIAQDNHDEEFKESLSIRSLRDGRVASSFSFRTLLKNATPRDPRSLTLNDEDNDYCKYSPILRQYAITELHLTLNAGKWKYDTWGYPEGPGVGAGAELWVWMADGGPLSIDQRWQGLRNALAGLFCASLGSLDGQRTTSPRYTFPPEGSLPDWGLPHEIRHASHASEHVCTENLTPFLKLLPCKSSAGLASLLNPHRLFDADWHGMGLHVSWRPEGVEVLLNFQLVSDPLRSNQVQKQDWSFTSLFGRTIGKTCPASRLSLINVAPPQTGMYRITPEPQKVEKDQLIYDLKSFAPSTPSLDVQMEWATNFEYPPTLRDEALAPFFVHRTLHGPSQDRGHMALVLKNNGPDTIQLLYLETMPWLLQFYLHTIAIHANGVRRGNDLISNISYVPPVPHSRPATFESVLTLPGNTTLTYTIDVSKAFLRYTEHPPDAQRGWDLPPAVLVPLHSSGRGQRIYTRPLLVDLATPDFSMPYNVIIFTCSIVAFIFGSIFNLLSRRFVIVNVDAQPQEGQVDEKKQEEDVADGLLLLERSISGMDNASVPAQNVRRDNSRGEITTDDECPRPRRLGLDGNRKKVVDNSKFIAASRGKRAKIPYSSGFPVNLWSIHITNRSIPSPNKKLVLVFFRLNV</sequence>
<evidence type="ECO:0000313" key="3">
    <source>
        <dbReference type="EMBL" id="KTB32699.1"/>
    </source>
</evidence>
<dbReference type="InterPro" id="IPR007245">
    <property type="entry name" value="PIG-T"/>
</dbReference>
<feature type="signal peptide" evidence="2">
    <location>
        <begin position="1"/>
        <end position="22"/>
    </location>
</feature>
<dbReference type="GO" id="GO:0016255">
    <property type="term" value="P:attachment of GPI anchor to protein"/>
    <property type="evidence" value="ECO:0007669"/>
    <property type="project" value="InterPro"/>
</dbReference>
<dbReference type="AlphaFoldDB" id="A0A0W0F8R6"/>
<dbReference type="GO" id="GO:0042765">
    <property type="term" value="C:GPI-anchor transamidase complex"/>
    <property type="evidence" value="ECO:0007669"/>
    <property type="project" value="InterPro"/>
</dbReference>
<evidence type="ECO:0000256" key="2">
    <source>
        <dbReference type="SAM" id="SignalP"/>
    </source>
</evidence>
<accession>A0A0W0F8R6</accession>
<evidence type="ECO:0008006" key="5">
    <source>
        <dbReference type="Google" id="ProtNLM"/>
    </source>
</evidence>
<reference evidence="3 4" key="1">
    <citation type="submission" date="2015-12" db="EMBL/GenBank/DDBJ databases">
        <title>Draft genome sequence of Moniliophthora roreri, the causal agent of frosty pod rot of cacao.</title>
        <authorList>
            <person name="Aime M.C."/>
            <person name="Diaz-Valderrama J.R."/>
            <person name="Kijpornyongpan T."/>
            <person name="Phillips-Mora W."/>
        </authorList>
    </citation>
    <scope>NUCLEOTIDE SEQUENCE [LARGE SCALE GENOMIC DNA]</scope>
    <source>
        <strain evidence="3 4">MCA 2952</strain>
    </source>
</reference>
<dbReference type="PANTHER" id="PTHR12959:SF11">
    <property type="entry name" value="GPI TRANSAMIDASE COMPONENT PIG-T"/>
    <property type="match status" value="1"/>
</dbReference>
<gene>
    <name evidence="3" type="ORF">WG66_14760</name>
</gene>
<evidence type="ECO:0000313" key="4">
    <source>
        <dbReference type="Proteomes" id="UP000054988"/>
    </source>
</evidence>
<organism evidence="3 4">
    <name type="scientific">Moniliophthora roreri</name>
    <name type="common">Frosty pod rot fungus</name>
    <name type="synonym">Monilia roreri</name>
    <dbReference type="NCBI Taxonomy" id="221103"/>
    <lineage>
        <taxon>Eukaryota</taxon>
        <taxon>Fungi</taxon>
        <taxon>Dikarya</taxon>
        <taxon>Basidiomycota</taxon>
        <taxon>Agaricomycotina</taxon>
        <taxon>Agaricomycetes</taxon>
        <taxon>Agaricomycetidae</taxon>
        <taxon>Agaricales</taxon>
        <taxon>Marasmiineae</taxon>
        <taxon>Marasmiaceae</taxon>
        <taxon>Moniliophthora</taxon>
    </lineage>
</organism>
<keyword evidence="2" id="KW-0732">Signal</keyword>
<dbReference type="Pfam" id="PF04113">
    <property type="entry name" value="Gpi16"/>
    <property type="match status" value="2"/>
</dbReference>
<comment type="caution">
    <text evidence="3">The sequence shown here is derived from an EMBL/GenBank/DDBJ whole genome shotgun (WGS) entry which is preliminary data.</text>
</comment>
<protein>
    <recommendedName>
        <fullName evidence="5">Gpi16 subunit, GPI transamidase component</fullName>
    </recommendedName>
</protein>